<dbReference type="Proteomes" id="UP000560069">
    <property type="component" value="Unassembled WGS sequence"/>
</dbReference>
<dbReference type="Gene3D" id="3.40.190.10">
    <property type="entry name" value="Periplasmic binding protein-like II"/>
    <property type="match status" value="1"/>
</dbReference>
<proteinExistence type="predicted"/>
<evidence type="ECO:0008006" key="3">
    <source>
        <dbReference type="Google" id="ProtNLM"/>
    </source>
</evidence>
<keyword evidence="2" id="KW-1185">Reference proteome</keyword>
<dbReference type="EMBL" id="JACCFQ010000001">
    <property type="protein sequence ID" value="NYJ15476.1"/>
    <property type="molecule type" value="Genomic_DNA"/>
</dbReference>
<accession>A0A7Z0E5I0</accession>
<name>A0A7Z0E5I0_9MICC</name>
<dbReference type="RefSeq" id="WP_179440568.1">
    <property type="nucleotide sequence ID" value="NZ_BAAALK010000009.1"/>
</dbReference>
<evidence type="ECO:0000313" key="2">
    <source>
        <dbReference type="Proteomes" id="UP000560069"/>
    </source>
</evidence>
<reference evidence="1 2" key="1">
    <citation type="submission" date="2020-07" db="EMBL/GenBank/DDBJ databases">
        <title>Sequencing the genomes of 1000 actinobacteria strains.</title>
        <authorList>
            <person name="Klenk H.-P."/>
        </authorList>
    </citation>
    <scope>NUCLEOTIDE SEQUENCE [LARGE SCALE GENOMIC DNA]</scope>
    <source>
        <strain evidence="1 2">DSM 15664</strain>
    </source>
</reference>
<dbReference type="SUPFAM" id="SSF53850">
    <property type="entry name" value="Periplasmic binding protein-like II"/>
    <property type="match status" value="1"/>
</dbReference>
<sequence>MAVAALTLMGCTSSGYPADPERTLDEVSGSTLRVGIVHHPPHVDATGPAPSGTEVELIEGFADRIDADVEWTVAGEEAVMTAIEEGDLHLGAGGFTTDTPWSTHAAITRSYVERAAPDGTVTEFVLAAPMGENQFLTTLEAYLDESSPEPQ</sequence>
<comment type="caution">
    <text evidence="1">The sequence shown here is derived from an EMBL/GenBank/DDBJ whole genome shotgun (WGS) entry which is preliminary data.</text>
</comment>
<protein>
    <recommendedName>
        <fullName evidence="3">Extracellular solute-binding protein (Family 3)</fullName>
    </recommendedName>
</protein>
<evidence type="ECO:0000313" key="1">
    <source>
        <dbReference type="EMBL" id="NYJ15476.1"/>
    </source>
</evidence>
<dbReference type="AlphaFoldDB" id="A0A7Z0E5I0"/>
<gene>
    <name evidence="1" type="ORF">HNR11_000010</name>
</gene>
<organism evidence="1 2">
    <name type="scientific">Nesterenkonia sandarakina</name>
    <dbReference type="NCBI Taxonomy" id="272918"/>
    <lineage>
        <taxon>Bacteria</taxon>
        <taxon>Bacillati</taxon>
        <taxon>Actinomycetota</taxon>
        <taxon>Actinomycetes</taxon>
        <taxon>Micrococcales</taxon>
        <taxon>Micrococcaceae</taxon>
        <taxon>Nesterenkonia</taxon>
    </lineage>
</organism>